<dbReference type="EMBL" id="CP011801">
    <property type="protein sequence ID" value="ALA58691.1"/>
    <property type="molecule type" value="Genomic_DNA"/>
</dbReference>
<dbReference type="Proteomes" id="UP000069205">
    <property type="component" value="Chromosome"/>
</dbReference>
<name>A0A0K2GCK3_NITMO</name>
<evidence type="ECO:0000313" key="2">
    <source>
        <dbReference type="Proteomes" id="UP000069205"/>
    </source>
</evidence>
<sequence>MYPREIRAFNCERRTSNFLRLRHGIAQSPSSVDKSVHKILGACGRRRCARRKEQSAYFLGIGRVTSGPPYVAVSIRDDAFFVH</sequence>
<proteinExistence type="predicted"/>
<gene>
    <name evidence="1" type="ORF">NITMOv2_2275</name>
</gene>
<accession>A0A0K2GCK3</accession>
<keyword evidence="2" id="KW-1185">Reference proteome</keyword>
<evidence type="ECO:0000313" key="1">
    <source>
        <dbReference type="EMBL" id="ALA58691.1"/>
    </source>
</evidence>
<dbReference type="KEGG" id="nmv:NITMOv2_2275"/>
<dbReference type="AlphaFoldDB" id="A0A0K2GCK3"/>
<organism evidence="1 2">
    <name type="scientific">Nitrospira moscoviensis</name>
    <dbReference type="NCBI Taxonomy" id="42253"/>
    <lineage>
        <taxon>Bacteria</taxon>
        <taxon>Pseudomonadati</taxon>
        <taxon>Nitrospirota</taxon>
        <taxon>Nitrospiria</taxon>
        <taxon>Nitrospirales</taxon>
        <taxon>Nitrospiraceae</taxon>
        <taxon>Nitrospira</taxon>
    </lineage>
</organism>
<protein>
    <submittedName>
        <fullName evidence="1">Uncharacterized protein</fullName>
    </submittedName>
</protein>
<dbReference type="PATRIC" id="fig|42253.5.peg.2242"/>
<reference evidence="1 2" key="1">
    <citation type="journal article" date="2015" name="Proc. Natl. Acad. Sci. U.S.A.">
        <title>Expanded metabolic versatility of ubiquitous nitrite-oxidizing bacteria from the genus Nitrospira.</title>
        <authorList>
            <person name="Koch H."/>
            <person name="Lucker S."/>
            <person name="Albertsen M."/>
            <person name="Kitzinger K."/>
            <person name="Herbold C."/>
            <person name="Spieck E."/>
            <person name="Nielsen P.H."/>
            <person name="Wagner M."/>
            <person name="Daims H."/>
        </authorList>
    </citation>
    <scope>NUCLEOTIDE SEQUENCE [LARGE SCALE GENOMIC DNA]</scope>
    <source>
        <strain evidence="1 2">NSP M-1</strain>
    </source>
</reference>